<sequence length="54" mass="5898">GSGFPVVQLPTMCTLKVFGPACLIPQFSRLLVTIAACYHLCYLRPQTGTRILCV</sequence>
<dbReference type="AlphaFoldDB" id="A0A0B7AL61"/>
<dbReference type="EMBL" id="HACG01033866">
    <property type="protein sequence ID" value="CEK80731.1"/>
    <property type="molecule type" value="Transcribed_RNA"/>
</dbReference>
<evidence type="ECO:0000313" key="1">
    <source>
        <dbReference type="EMBL" id="CEK80731.1"/>
    </source>
</evidence>
<gene>
    <name evidence="1" type="primary">ORF122429</name>
</gene>
<reference evidence="1" key="1">
    <citation type="submission" date="2014-12" db="EMBL/GenBank/DDBJ databases">
        <title>Insight into the proteome of Arion vulgaris.</title>
        <authorList>
            <person name="Aradska J."/>
            <person name="Bulat T."/>
            <person name="Smidak R."/>
            <person name="Sarate P."/>
            <person name="Gangsoo J."/>
            <person name="Sialana F."/>
            <person name="Bilban M."/>
            <person name="Lubec G."/>
        </authorList>
    </citation>
    <scope>NUCLEOTIDE SEQUENCE</scope>
    <source>
        <tissue evidence="1">Skin</tissue>
    </source>
</reference>
<protein>
    <submittedName>
        <fullName evidence="1">Uncharacterized protein</fullName>
    </submittedName>
</protein>
<feature type="non-terminal residue" evidence="1">
    <location>
        <position position="1"/>
    </location>
</feature>
<organism evidence="1">
    <name type="scientific">Arion vulgaris</name>
    <dbReference type="NCBI Taxonomy" id="1028688"/>
    <lineage>
        <taxon>Eukaryota</taxon>
        <taxon>Metazoa</taxon>
        <taxon>Spiralia</taxon>
        <taxon>Lophotrochozoa</taxon>
        <taxon>Mollusca</taxon>
        <taxon>Gastropoda</taxon>
        <taxon>Heterobranchia</taxon>
        <taxon>Euthyneura</taxon>
        <taxon>Panpulmonata</taxon>
        <taxon>Eupulmonata</taxon>
        <taxon>Stylommatophora</taxon>
        <taxon>Helicina</taxon>
        <taxon>Arionoidea</taxon>
        <taxon>Arionidae</taxon>
        <taxon>Arion</taxon>
    </lineage>
</organism>
<proteinExistence type="predicted"/>
<accession>A0A0B7AL61</accession>
<name>A0A0B7AL61_9EUPU</name>